<comment type="caution">
    <text evidence="2">The sequence shown here is derived from an EMBL/GenBank/DDBJ whole genome shotgun (WGS) entry which is preliminary data.</text>
</comment>
<gene>
    <name evidence="2" type="ORF">OGAPHI_000297</name>
</gene>
<name>A0A9P8PHZ5_9ASCO</name>
<feature type="region of interest" description="Disordered" evidence="1">
    <location>
        <begin position="147"/>
        <end position="179"/>
    </location>
</feature>
<accession>A0A9P8PHZ5</accession>
<reference evidence="2" key="1">
    <citation type="journal article" date="2021" name="Open Biol.">
        <title>Shared evolutionary footprints suggest mitochondrial oxidative damage underlies multiple complex I losses in fungi.</title>
        <authorList>
            <person name="Schikora-Tamarit M.A."/>
            <person name="Marcet-Houben M."/>
            <person name="Nosek J."/>
            <person name="Gabaldon T."/>
        </authorList>
    </citation>
    <scope>NUCLEOTIDE SEQUENCE</scope>
    <source>
        <strain evidence="2">CBS6075</strain>
    </source>
</reference>
<dbReference type="AlphaFoldDB" id="A0A9P8PHZ5"/>
<sequence>MRVCLIVSETALIGESSGEASFLSNEGRVAENGDGSDLVRFGDVFGEDRDDLDPFLYLVHFDLFNCVPGVLRSDSALEVDDARVNDDSKSRFSFIRRDDDDNVRAKVTASVSSRPAIWDNEASSAVSCLIDGFLPSPCSDICGSVDHSELEPGSRDSYDNDEREEEERWSFEVISSTVA</sequence>
<evidence type="ECO:0000313" key="3">
    <source>
        <dbReference type="Proteomes" id="UP000769157"/>
    </source>
</evidence>
<dbReference type="Proteomes" id="UP000769157">
    <property type="component" value="Unassembled WGS sequence"/>
</dbReference>
<organism evidence="2 3">
    <name type="scientific">Ogataea philodendri</name>
    <dbReference type="NCBI Taxonomy" id="1378263"/>
    <lineage>
        <taxon>Eukaryota</taxon>
        <taxon>Fungi</taxon>
        <taxon>Dikarya</taxon>
        <taxon>Ascomycota</taxon>
        <taxon>Saccharomycotina</taxon>
        <taxon>Pichiomycetes</taxon>
        <taxon>Pichiales</taxon>
        <taxon>Pichiaceae</taxon>
        <taxon>Ogataea</taxon>
    </lineage>
</organism>
<proteinExistence type="predicted"/>
<dbReference type="RefSeq" id="XP_046064770.1">
    <property type="nucleotide sequence ID" value="XM_046203917.1"/>
</dbReference>
<evidence type="ECO:0000313" key="2">
    <source>
        <dbReference type="EMBL" id="KAH3671594.1"/>
    </source>
</evidence>
<dbReference type="GeneID" id="70232265"/>
<protein>
    <submittedName>
        <fullName evidence="2">Uncharacterized protein</fullName>
    </submittedName>
</protein>
<dbReference type="EMBL" id="JAEUBE010000055">
    <property type="protein sequence ID" value="KAH3671594.1"/>
    <property type="molecule type" value="Genomic_DNA"/>
</dbReference>
<reference evidence="2" key="2">
    <citation type="submission" date="2021-01" db="EMBL/GenBank/DDBJ databases">
        <authorList>
            <person name="Schikora-Tamarit M.A."/>
        </authorList>
    </citation>
    <scope>NUCLEOTIDE SEQUENCE</scope>
    <source>
        <strain evidence="2">CBS6075</strain>
    </source>
</reference>
<keyword evidence="3" id="KW-1185">Reference proteome</keyword>
<evidence type="ECO:0000256" key="1">
    <source>
        <dbReference type="SAM" id="MobiDB-lite"/>
    </source>
</evidence>
<feature type="compositionally biased region" description="Basic and acidic residues" evidence="1">
    <location>
        <begin position="147"/>
        <end position="170"/>
    </location>
</feature>